<dbReference type="EMBL" id="JAPNNL010000247">
    <property type="protein sequence ID" value="MDA0638533.1"/>
    <property type="molecule type" value="Genomic_DNA"/>
</dbReference>
<feature type="non-terminal residue" evidence="2">
    <location>
        <position position="1"/>
    </location>
</feature>
<evidence type="ECO:0000256" key="1">
    <source>
        <dbReference type="SAM" id="Phobius"/>
    </source>
</evidence>
<sequence length="98" mass="10164">GPWWAFGPLIAPALAAGALRMARRPPVDHSLPLFDTPMGAIPMGPALWAATGPDLALLGCLPALAALVTRPEDPSGHLAAQAVAGLAALFAYAYRQRR</sequence>
<evidence type="ECO:0000313" key="3">
    <source>
        <dbReference type="Proteomes" id="UP001144036"/>
    </source>
</evidence>
<organism evidence="2 3">
    <name type="scientific">Nonomuraea corallina</name>
    <dbReference type="NCBI Taxonomy" id="2989783"/>
    <lineage>
        <taxon>Bacteria</taxon>
        <taxon>Bacillati</taxon>
        <taxon>Actinomycetota</taxon>
        <taxon>Actinomycetes</taxon>
        <taxon>Streptosporangiales</taxon>
        <taxon>Streptosporangiaceae</taxon>
        <taxon>Nonomuraea</taxon>
    </lineage>
</organism>
<reference evidence="2" key="1">
    <citation type="submission" date="2022-11" db="EMBL/GenBank/DDBJ databases">
        <title>Nonomuraea corallina sp. nov., a new species of the genus Nonomuraea isolated from sea side sediment in Thai sea.</title>
        <authorList>
            <person name="Ngamcharungchit C."/>
            <person name="Matsumoto A."/>
            <person name="Suriyachadkun C."/>
            <person name="Panbangred W."/>
            <person name="Inahashi Y."/>
            <person name="Intra B."/>
        </authorList>
    </citation>
    <scope>NUCLEOTIDE SEQUENCE</scope>
    <source>
        <strain evidence="2">MCN248</strain>
    </source>
</reference>
<keyword evidence="1" id="KW-0472">Membrane</keyword>
<feature type="transmembrane region" description="Helical" evidence="1">
    <location>
        <begin position="75"/>
        <end position="94"/>
    </location>
</feature>
<keyword evidence="1" id="KW-1133">Transmembrane helix</keyword>
<accession>A0ABT4SMS2</accession>
<dbReference type="Proteomes" id="UP001144036">
    <property type="component" value="Unassembled WGS sequence"/>
</dbReference>
<name>A0ABT4SMS2_9ACTN</name>
<protein>
    <submittedName>
        <fullName evidence="2">Uncharacterized protein</fullName>
    </submittedName>
</protein>
<gene>
    <name evidence="2" type="ORF">OUY22_34435</name>
</gene>
<keyword evidence="3" id="KW-1185">Reference proteome</keyword>
<proteinExistence type="predicted"/>
<keyword evidence="1" id="KW-0812">Transmembrane</keyword>
<comment type="caution">
    <text evidence="2">The sequence shown here is derived from an EMBL/GenBank/DDBJ whole genome shotgun (WGS) entry which is preliminary data.</text>
</comment>
<evidence type="ECO:0000313" key="2">
    <source>
        <dbReference type="EMBL" id="MDA0638533.1"/>
    </source>
</evidence>